<evidence type="ECO:0000256" key="5">
    <source>
        <dbReference type="RuleBase" id="RU003560"/>
    </source>
</evidence>
<evidence type="ECO:0000313" key="6">
    <source>
        <dbReference type="EMBL" id="SCF06639.1"/>
    </source>
</evidence>
<keyword evidence="2 6" id="KW-0032">Aminotransferase</keyword>
<sequence>MGSSVAELELAEPYLREVLGTVGLDVEYLRASGNTLFYQDAAGNEVPVLDLACGFGSLILGHHHPEVVARAKELLDSQVPVHAQFSRHSYANDLAAVLNRIIARETGSSEPYWAIFGNSGAESVEISIKHAEMERGARLAELVSEVEAGVAAARAAVGRGATVAPEVFAALGLPATAGFDAVADAVTTRTADLTGRAPVFLALEGGFHGKLVGSIQLTHNEGYRTPFTRLAARCRFVAVGDVAGLRAIVEQESRSLTVLTVDGDAVTGVERALPVFGGFFVEPIQGEAGIRVLPAEFGAEISRVCEETGAPLIMDEIQSGMGRSGAFLASSRIGLRGDYYLLAKSLGGGIAKSSVMLVRGERYQRDFELAHSSTFAKDAFSCHVALKVVELLEADGGAAYRMAAERGAALKSRLEKVRGDFDDVVLDVRGEGLMLGFEFRDQSSSPSAQIAQTAQEGFFGFAVAGYALRTHRLRLFQTASAMNTFRFEPSIFLSDAEIDQIDSGLRDICALLRAADGERLMGTS</sequence>
<dbReference type="GO" id="GO:0042802">
    <property type="term" value="F:identical protein binding"/>
    <property type="evidence" value="ECO:0007669"/>
    <property type="project" value="TreeGrafter"/>
</dbReference>
<accession>A0A1C4XDU9</accession>
<name>A0A1C4XDU9_9ACTN</name>
<evidence type="ECO:0000313" key="7">
    <source>
        <dbReference type="Proteomes" id="UP000198224"/>
    </source>
</evidence>
<dbReference type="EMBL" id="LT607409">
    <property type="protein sequence ID" value="SCF06639.1"/>
    <property type="molecule type" value="Genomic_DNA"/>
</dbReference>
<evidence type="ECO:0000256" key="1">
    <source>
        <dbReference type="ARBA" id="ARBA00001933"/>
    </source>
</evidence>
<comment type="cofactor">
    <cofactor evidence="1">
        <name>pyridoxal 5'-phosphate</name>
        <dbReference type="ChEBI" id="CHEBI:597326"/>
    </cofactor>
</comment>
<dbReference type="InterPro" id="IPR015422">
    <property type="entry name" value="PyrdxlP-dep_Trfase_small"/>
</dbReference>
<dbReference type="InterPro" id="IPR005814">
    <property type="entry name" value="Aminotrans_3"/>
</dbReference>
<dbReference type="InterPro" id="IPR015424">
    <property type="entry name" value="PyrdxlP-dep_Trfase"/>
</dbReference>
<organism evidence="6 7">
    <name type="scientific">Micromonospora chokoriensis</name>
    <dbReference type="NCBI Taxonomy" id="356851"/>
    <lineage>
        <taxon>Bacteria</taxon>
        <taxon>Bacillati</taxon>
        <taxon>Actinomycetota</taxon>
        <taxon>Actinomycetes</taxon>
        <taxon>Micromonosporales</taxon>
        <taxon>Micromonosporaceae</taxon>
        <taxon>Micromonospora</taxon>
    </lineage>
</organism>
<dbReference type="Pfam" id="PF00202">
    <property type="entry name" value="Aminotran_3"/>
    <property type="match status" value="1"/>
</dbReference>
<dbReference type="PANTHER" id="PTHR11986:SF79">
    <property type="entry name" value="ACETYLORNITHINE AMINOTRANSFERASE, MITOCHONDRIAL"/>
    <property type="match status" value="1"/>
</dbReference>
<dbReference type="Gene3D" id="3.40.640.10">
    <property type="entry name" value="Type I PLP-dependent aspartate aminotransferase-like (Major domain)"/>
    <property type="match status" value="2"/>
</dbReference>
<dbReference type="AlphaFoldDB" id="A0A1C4XDU9"/>
<dbReference type="GO" id="GO:0008483">
    <property type="term" value="F:transaminase activity"/>
    <property type="evidence" value="ECO:0007669"/>
    <property type="project" value="UniProtKB-KW"/>
</dbReference>
<dbReference type="GO" id="GO:0030170">
    <property type="term" value="F:pyridoxal phosphate binding"/>
    <property type="evidence" value="ECO:0007669"/>
    <property type="project" value="InterPro"/>
</dbReference>
<dbReference type="InterPro" id="IPR050103">
    <property type="entry name" value="Class-III_PLP-dep_AT"/>
</dbReference>
<dbReference type="Proteomes" id="UP000198224">
    <property type="component" value="Chromosome I"/>
</dbReference>
<gene>
    <name evidence="6" type="ORF">GA0070612_3495</name>
</gene>
<comment type="similarity">
    <text evidence="5">Belongs to the class-III pyridoxal-phosphate-dependent aminotransferase family.</text>
</comment>
<proteinExistence type="inferred from homology"/>
<protein>
    <submittedName>
        <fullName evidence="6">Acetylornithine/succinyldiaminopimelate/putrescine aminotransferase</fullName>
    </submittedName>
</protein>
<keyword evidence="3 6" id="KW-0808">Transferase</keyword>
<dbReference type="PIRSF" id="PIRSF000521">
    <property type="entry name" value="Transaminase_4ab_Lys_Orn"/>
    <property type="match status" value="1"/>
</dbReference>
<dbReference type="PANTHER" id="PTHR11986">
    <property type="entry name" value="AMINOTRANSFERASE CLASS III"/>
    <property type="match status" value="1"/>
</dbReference>
<dbReference type="Gene3D" id="3.90.1150.10">
    <property type="entry name" value="Aspartate Aminotransferase, domain 1"/>
    <property type="match status" value="2"/>
</dbReference>
<keyword evidence="7" id="KW-1185">Reference proteome</keyword>
<keyword evidence="4 5" id="KW-0663">Pyridoxal phosphate</keyword>
<evidence type="ECO:0000256" key="2">
    <source>
        <dbReference type="ARBA" id="ARBA00022576"/>
    </source>
</evidence>
<evidence type="ECO:0000256" key="4">
    <source>
        <dbReference type="ARBA" id="ARBA00022898"/>
    </source>
</evidence>
<evidence type="ECO:0000256" key="3">
    <source>
        <dbReference type="ARBA" id="ARBA00022679"/>
    </source>
</evidence>
<dbReference type="SUPFAM" id="SSF53383">
    <property type="entry name" value="PLP-dependent transferases"/>
    <property type="match status" value="1"/>
</dbReference>
<dbReference type="InterPro" id="IPR015421">
    <property type="entry name" value="PyrdxlP-dep_Trfase_major"/>
</dbReference>
<reference evidence="7" key="1">
    <citation type="submission" date="2016-06" db="EMBL/GenBank/DDBJ databases">
        <authorList>
            <person name="Varghese N."/>
            <person name="Submissions Spin"/>
        </authorList>
    </citation>
    <scope>NUCLEOTIDE SEQUENCE [LARGE SCALE GENOMIC DNA]</scope>
    <source>
        <strain evidence="7">DSM 45160</strain>
    </source>
</reference>